<organism evidence="1 2">
    <name type="scientific">Acinetobacter shaoyimingii</name>
    <dbReference type="NCBI Taxonomy" id="2715164"/>
    <lineage>
        <taxon>Bacteria</taxon>
        <taxon>Pseudomonadati</taxon>
        <taxon>Pseudomonadota</taxon>
        <taxon>Gammaproteobacteria</taxon>
        <taxon>Moraxellales</taxon>
        <taxon>Moraxellaceae</taxon>
        <taxon>Acinetobacter</taxon>
    </lineage>
</organism>
<dbReference type="EMBL" id="CP049801">
    <property type="protein sequence ID" value="QIO04470.1"/>
    <property type="molecule type" value="Genomic_DNA"/>
</dbReference>
<sequence length="188" mass="21823">MDNAYEDQLIAWIEQNQAIMQILKHLYAVDAQAYIAAGIIRNTIWSNLHGTEYALDGTEVDVIFYGLDDDAQAQCIQQTMQNHFPHMEWDVTNQALVHTWYKKDNGEKIPPLTSIDHALSLWPETATAIAVRLNAQHQIEYVAPFGLEDLFELKLRWNPTLVSHEGFMKRLESKRFLERWSRLVLIND</sequence>
<dbReference type="AlphaFoldDB" id="A0A6G8RRM2"/>
<keyword evidence="2" id="KW-1185">Reference proteome</keyword>
<reference evidence="1 2" key="1">
    <citation type="submission" date="2020-03" db="EMBL/GenBank/DDBJ databases">
        <authorList>
            <person name="Zhu W."/>
        </authorList>
    </citation>
    <scope>NUCLEOTIDE SEQUENCE [LARGE SCALE GENOMIC DNA]</scope>
    <source>
        <strain evidence="1 2">323-1</strain>
    </source>
</reference>
<dbReference type="KEGG" id="asha:G8E00_00100"/>
<keyword evidence="1" id="KW-0808">Transferase</keyword>
<name>A0A6G8RRM2_9GAMM</name>
<dbReference type="Proteomes" id="UP000502297">
    <property type="component" value="Chromosome"/>
</dbReference>
<dbReference type="Pfam" id="PF06042">
    <property type="entry name" value="NTP_transf_6"/>
    <property type="match status" value="1"/>
</dbReference>
<dbReference type="RefSeq" id="WP_166221175.1">
    <property type="nucleotide sequence ID" value="NZ_CP049801.1"/>
</dbReference>
<dbReference type="InterPro" id="IPR009267">
    <property type="entry name" value="NTP_transf_6"/>
</dbReference>
<dbReference type="GO" id="GO:0016740">
    <property type="term" value="F:transferase activity"/>
    <property type="evidence" value="ECO:0007669"/>
    <property type="project" value="UniProtKB-KW"/>
</dbReference>
<dbReference type="PANTHER" id="PTHR39166:SF1">
    <property type="entry name" value="BLL1166 PROTEIN"/>
    <property type="match status" value="1"/>
</dbReference>
<evidence type="ECO:0000313" key="2">
    <source>
        <dbReference type="Proteomes" id="UP000502297"/>
    </source>
</evidence>
<gene>
    <name evidence="1" type="ORF">G8E00_00100</name>
</gene>
<evidence type="ECO:0000313" key="1">
    <source>
        <dbReference type="EMBL" id="QIO04470.1"/>
    </source>
</evidence>
<dbReference type="PANTHER" id="PTHR39166">
    <property type="entry name" value="BLL1166 PROTEIN"/>
    <property type="match status" value="1"/>
</dbReference>
<proteinExistence type="predicted"/>
<protein>
    <submittedName>
        <fullName evidence="1">Nucleotidyltransferase family protein</fullName>
    </submittedName>
</protein>
<accession>A0A6G8RRM2</accession>